<dbReference type="GO" id="GO:0005524">
    <property type="term" value="F:ATP binding"/>
    <property type="evidence" value="ECO:0007669"/>
    <property type="project" value="UniProtKB-KW"/>
</dbReference>
<name>A0A0V0QV49_PSEPJ</name>
<dbReference type="InterPro" id="IPR016064">
    <property type="entry name" value="NAD/diacylglycerol_kinase_sf"/>
</dbReference>
<evidence type="ECO:0000313" key="7">
    <source>
        <dbReference type="EMBL" id="KRX06162.1"/>
    </source>
</evidence>
<dbReference type="GO" id="GO:0005737">
    <property type="term" value="C:cytoplasm"/>
    <property type="evidence" value="ECO:0007669"/>
    <property type="project" value="TreeGrafter"/>
</dbReference>
<dbReference type="Pfam" id="PF00781">
    <property type="entry name" value="DAGK_cat"/>
    <property type="match status" value="1"/>
</dbReference>
<dbReference type="OMA" id="VKYQVIM"/>
<keyword evidence="1" id="KW-0808">Transferase</keyword>
<dbReference type="GO" id="GO:0016020">
    <property type="term" value="C:membrane"/>
    <property type="evidence" value="ECO:0007669"/>
    <property type="project" value="TreeGrafter"/>
</dbReference>
<dbReference type="AlphaFoldDB" id="A0A0V0QV49"/>
<keyword evidence="2" id="KW-0547">Nucleotide-binding</keyword>
<evidence type="ECO:0000256" key="2">
    <source>
        <dbReference type="ARBA" id="ARBA00022741"/>
    </source>
</evidence>
<dbReference type="PROSITE" id="PS50146">
    <property type="entry name" value="DAGK"/>
    <property type="match status" value="1"/>
</dbReference>
<dbReference type="Gene3D" id="2.60.200.40">
    <property type="match status" value="1"/>
</dbReference>
<sequence>METINNTQLKQKIIEDSQNFPEIRLKSDQIEIFDTFQDSHNQQILISITNINPIINLTFHQQNKDPQNIQITQIDLIGAIKTIQCQKIESKQYFGLEIHQLQKQNPKKQRKQIFHTIYHESEKKIEIWKNIILFYTRNSNFITENLQYLQKQQLPIFNQKLLIFVNPAAGAGKSPNFWKDHQKLLDIAGFQYKQIDTEKLNHANEIILKMSSEELLSYQGIVTFSGDGLPHEIINAIQQREDKEQALQIGISALPGGSGNALATSICKKANEQLGMISSIYALIKGKKQNMDLIELQIDDQQKKIYSFVSINYAYIADCDINSEKLRCLGGARFDVYGFYRCLIQKKYPTKIYIKKQIQIDQQQNQQQNEEQQMKKEDWDLVQGNLKYLVISNTPYIGETINSAPLAQIDNGFCDIQILNNTSYISLYKFALTFQNGTHFDIQKKIPKNKDMYYTNAKEFIIETDQKDSLFSIDGEKFTAQNLKGKVIPQALSVFTF</sequence>
<keyword evidence="4" id="KW-0067">ATP-binding</keyword>
<dbReference type="Proteomes" id="UP000054937">
    <property type="component" value="Unassembled WGS sequence"/>
</dbReference>
<dbReference type="Pfam" id="PF19279">
    <property type="entry name" value="YegS_C"/>
    <property type="match status" value="1"/>
</dbReference>
<gene>
    <name evidence="7" type="ORF">PPERSA_12851</name>
</gene>
<accession>A0A0V0QV49</accession>
<proteinExistence type="predicted"/>
<dbReference type="PANTHER" id="PTHR12358:SF31">
    <property type="entry name" value="ACYLGLYCEROL KINASE, MITOCHONDRIAL"/>
    <property type="match status" value="1"/>
</dbReference>
<evidence type="ECO:0000313" key="8">
    <source>
        <dbReference type="Proteomes" id="UP000054937"/>
    </source>
</evidence>
<dbReference type="PANTHER" id="PTHR12358">
    <property type="entry name" value="SPHINGOSINE KINASE"/>
    <property type="match status" value="1"/>
</dbReference>
<dbReference type="InterPro" id="IPR045540">
    <property type="entry name" value="YegS/DAGK_C"/>
</dbReference>
<dbReference type="SUPFAM" id="SSF111331">
    <property type="entry name" value="NAD kinase/diacylglycerol kinase-like"/>
    <property type="match status" value="1"/>
</dbReference>
<dbReference type="GO" id="GO:0001727">
    <property type="term" value="F:lipid kinase activity"/>
    <property type="evidence" value="ECO:0007669"/>
    <property type="project" value="TreeGrafter"/>
</dbReference>
<keyword evidence="5" id="KW-0175">Coiled coil</keyword>
<dbReference type="EMBL" id="LDAU01000099">
    <property type="protein sequence ID" value="KRX06162.1"/>
    <property type="molecule type" value="Genomic_DNA"/>
</dbReference>
<dbReference type="InterPro" id="IPR017438">
    <property type="entry name" value="ATP-NAD_kinase_N"/>
</dbReference>
<dbReference type="InParanoid" id="A0A0V0QV49"/>
<evidence type="ECO:0000256" key="3">
    <source>
        <dbReference type="ARBA" id="ARBA00022777"/>
    </source>
</evidence>
<feature type="coiled-coil region" evidence="5">
    <location>
        <begin position="353"/>
        <end position="380"/>
    </location>
</feature>
<comment type="caution">
    <text evidence="7">The sequence shown here is derived from an EMBL/GenBank/DDBJ whole genome shotgun (WGS) entry which is preliminary data.</text>
</comment>
<keyword evidence="3 7" id="KW-0418">Kinase</keyword>
<dbReference type="OrthoDB" id="3853857at2759"/>
<dbReference type="GO" id="GO:0046512">
    <property type="term" value="P:sphingosine biosynthetic process"/>
    <property type="evidence" value="ECO:0007669"/>
    <property type="project" value="TreeGrafter"/>
</dbReference>
<protein>
    <submittedName>
        <fullName evidence="7">ATP-NAD kinase-like domain</fullName>
    </submittedName>
</protein>
<dbReference type="SMART" id="SM00046">
    <property type="entry name" value="DAGKc"/>
    <property type="match status" value="1"/>
</dbReference>
<evidence type="ECO:0000256" key="5">
    <source>
        <dbReference type="SAM" id="Coils"/>
    </source>
</evidence>
<evidence type="ECO:0000256" key="1">
    <source>
        <dbReference type="ARBA" id="ARBA00022679"/>
    </source>
</evidence>
<dbReference type="Gene3D" id="3.40.50.10330">
    <property type="entry name" value="Probable inorganic polyphosphate/atp-NAD kinase, domain 1"/>
    <property type="match status" value="1"/>
</dbReference>
<reference evidence="7 8" key="1">
    <citation type="journal article" date="2015" name="Sci. Rep.">
        <title>Genome of the facultative scuticociliatosis pathogen Pseudocohnilembus persalinus provides insight into its virulence through horizontal gene transfer.</title>
        <authorList>
            <person name="Xiong J."/>
            <person name="Wang G."/>
            <person name="Cheng J."/>
            <person name="Tian M."/>
            <person name="Pan X."/>
            <person name="Warren A."/>
            <person name="Jiang C."/>
            <person name="Yuan D."/>
            <person name="Miao W."/>
        </authorList>
    </citation>
    <scope>NUCLEOTIDE SEQUENCE [LARGE SCALE GENOMIC DNA]</scope>
    <source>
        <strain evidence="7">36N120E</strain>
    </source>
</reference>
<keyword evidence="8" id="KW-1185">Reference proteome</keyword>
<dbReference type="InterPro" id="IPR050187">
    <property type="entry name" value="Lipid_Phosphate_FormReg"/>
</dbReference>
<evidence type="ECO:0000259" key="6">
    <source>
        <dbReference type="PROSITE" id="PS50146"/>
    </source>
</evidence>
<feature type="domain" description="DAGKc" evidence="6">
    <location>
        <begin position="156"/>
        <end position="300"/>
    </location>
</feature>
<dbReference type="InterPro" id="IPR001206">
    <property type="entry name" value="Diacylglycerol_kinase_cat_dom"/>
</dbReference>
<evidence type="ECO:0000256" key="4">
    <source>
        <dbReference type="ARBA" id="ARBA00022840"/>
    </source>
</evidence>
<organism evidence="7 8">
    <name type="scientific">Pseudocohnilembus persalinus</name>
    <name type="common">Ciliate</name>
    <dbReference type="NCBI Taxonomy" id="266149"/>
    <lineage>
        <taxon>Eukaryota</taxon>
        <taxon>Sar</taxon>
        <taxon>Alveolata</taxon>
        <taxon>Ciliophora</taxon>
        <taxon>Intramacronucleata</taxon>
        <taxon>Oligohymenophorea</taxon>
        <taxon>Scuticociliatia</taxon>
        <taxon>Philasterida</taxon>
        <taxon>Pseudocohnilembidae</taxon>
        <taxon>Pseudocohnilembus</taxon>
    </lineage>
</organism>